<name>A0A066RH53_9GAMM</name>
<sequence>MTVSNQHQKKTQDLSGSAFQDESQDKSTLPLILAGPVLRRCDAQSITVWMMTTEKLVGQFELFHATEEAAFFQAALTAEQQMQVGRSAWVVMAQFKGQFPLDCELAYEIQTQQGPLSALMPELCYPGEKRLSLMIKSRADYIQHGSCRNPHFPGKDSLVAADNKVASLAVEERPALLMMSGDQIYADHVAGPTLDAISQVIDLLGLPDEDFPDAAYASLSALRGSDHQLYGRDQILPVHEDTGNWLSDTRGFNWLPQRRRPVFSSNDCENHLIGLSEFLAMYLLVWSPQVWRLVDHGRLAEQGFQCGTQVLAEKWQQLWQREKTEIDGFISGLTQVQRLMAHIPTYMIFDDHDVTDDWNLTVGWEQAVYQHAFSRRIIGNSLFGYWLCQGWGNDPSQFDERFMTLSRAFFAQPTEENHDAMISLLYDFEHWHYEIATQPKIMVLDTRTRRWRSESKMNKPSGLMDWEALTEMQQALMHEPAVIIVSPAPMFGVKFIEALQRIMTWLGKPLMVDAENWMAHPGAANTLLSIFTHTKTPTNFVILSGDVHYSFAYDIKLRFRRNSPHIYQITASGIKNTFPEKLLRFCERMDRLLYTPSSPLNWLTKRKRMKIEKRDPDTPGHGRLVNTSCIGELWMNEAGQPERIAILTAEGKTISFPPTRLESKRLAKTEEKLSSGS</sequence>
<keyword evidence="4" id="KW-1185">Reference proteome</keyword>
<evidence type="ECO:0000256" key="1">
    <source>
        <dbReference type="SAM" id="MobiDB-lite"/>
    </source>
</evidence>
<dbReference type="SUPFAM" id="SSF56300">
    <property type="entry name" value="Metallo-dependent phosphatases"/>
    <property type="match status" value="1"/>
</dbReference>
<dbReference type="Pfam" id="PF09423">
    <property type="entry name" value="PhoD"/>
    <property type="match status" value="1"/>
</dbReference>
<reference evidence="3 4" key="1">
    <citation type="submission" date="2014-04" db="EMBL/GenBank/DDBJ databases">
        <title>Draft genome sequence of Photobacterium halotolerans S2753: a solonamide, ngercheumicin and holomycin producer.</title>
        <authorList>
            <person name="Machado H.R."/>
            <person name="Gram L."/>
        </authorList>
    </citation>
    <scope>NUCLEOTIDE SEQUENCE [LARGE SCALE GENOMIC DNA]</scope>
    <source>
        <strain evidence="3 4">S2753</strain>
    </source>
</reference>
<feature type="region of interest" description="Disordered" evidence="1">
    <location>
        <begin position="1"/>
        <end position="22"/>
    </location>
</feature>
<dbReference type="Proteomes" id="UP000027192">
    <property type="component" value="Unassembled WGS sequence"/>
</dbReference>
<feature type="domain" description="PhoD-like phosphatase metallophosphatase" evidence="2">
    <location>
        <begin position="335"/>
        <end position="604"/>
    </location>
</feature>
<dbReference type="AlphaFoldDB" id="A0A066RH53"/>
<gene>
    <name evidence="3" type="ORF">EA58_20095</name>
</gene>
<keyword evidence="3" id="KW-0030">Aminoacyl-tRNA synthetase</keyword>
<dbReference type="InterPro" id="IPR018946">
    <property type="entry name" value="PhoD-like_MPP"/>
</dbReference>
<dbReference type="RefSeq" id="WP_152548127.1">
    <property type="nucleotide sequence ID" value="NZ_JAGSGC010000022.1"/>
</dbReference>
<evidence type="ECO:0000313" key="3">
    <source>
        <dbReference type="EMBL" id="KDM89760.1"/>
    </source>
</evidence>
<dbReference type="InterPro" id="IPR029052">
    <property type="entry name" value="Metallo-depent_PP-like"/>
</dbReference>
<comment type="caution">
    <text evidence="3">The sequence shown here is derived from an EMBL/GenBank/DDBJ whole genome shotgun (WGS) entry which is preliminary data.</text>
</comment>
<dbReference type="GO" id="GO:0004812">
    <property type="term" value="F:aminoacyl-tRNA ligase activity"/>
    <property type="evidence" value="ECO:0007669"/>
    <property type="project" value="UniProtKB-KW"/>
</dbReference>
<evidence type="ECO:0000259" key="2">
    <source>
        <dbReference type="Pfam" id="PF09423"/>
    </source>
</evidence>
<dbReference type="OrthoDB" id="9795624at2"/>
<dbReference type="Gene3D" id="3.60.21.70">
    <property type="entry name" value="PhoD-like phosphatase"/>
    <property type="match status" value="1"/>
</dbReference>
<dbReference type="PANTHER" id="PTHR37031">
    <property type="entry name" value="METALLOPHOSPHATASE BINDING DOMAIN PROTEIN"/>
    <property type="match status" value="1"/>
</dbReference>
<protein>
    <submittedName>
        <fullName evidence="3">Isoleucyl-tRNA synthetase</fullName>
    </submittedName>
</protein>
<keyword evidence="3" id="KW-0436">Ligase</keyword>
<organism evidence="3 4">
    <name type="scientific">Photobacterium galatheae</name>
    <dbReference type="NCBI Taxonomy" id="1654360"/>
    <lineage>
        <taxon>Bacteria</taxon>
        <taxon>Pseudomonadati</taxon>
        <taxon>Pseudomonadota</taxon>
        <taxon>Gammaproteobacteria</taxon>
        <taxon>Vibrionales</taxon>
        <taxon>Vibrionaceae</taxon>
        <taxon>Photobacterium</taxon>
    </lineage>
</organism>
<dbReference type="STRING" id="1654360.EA58_20095"/>
<dbReference type="InterPro" id="IPR038607">
    <property type="entry name" value="PhoD-like_sf"/>
</dbReference>
<accession>A0A066RH53</accession>
<dbReference type="EMBL" id="JMIB01000043">
    <property type="protein sequence ID" value="KDM89760.1"/>
    <property type="molecule type" value="Genomic_DNA"/>
</dbReference>
<evidence type="ECO:0000313" key="4">
    <source>
        <dbReference type="Proteomes" id="UP000027192"/>
    </source>
</evidence>
<dbReference type="CDD" id="cd07389">
    <property type="entry name" value="MPP_PhoD"/>
    <property type="match status" value="1"/>
</dbReference>
<proteinExistence type="predicted"/>
<dbReference type="PANTHER" id="PTHR37031:SF2">
    <property type="entry name" value="PHOD-LIKE PHOSPHATASE METALLOPHOSPHATASE DOMAIN-CONTAINING PROTEIN"/>
    <property type="match status" value="1"/>
</dbReference>